<evidence type="ECO:0000256" key="2">
    <source>
        <dbReference type="SAM" id="MobiDB-lite"/>
    </source>
</evidence>
<name>A0ABR0Q1V3_GOSAR</name>
<organism evidence="3 4">
    <name type="scientific">Gossypium arboreum</name>
    <name type="common">Tree cotton</name>
    <name type="synonym">Gossypium nanking</name>
    <dbReference type="NCBI Taxonomy" id="29729"/>
    <lineage>
        <taxon>Eukaryota</taxon>
        <taxon>Viridiplantae</taxon>
        <taxon>Streptophyta</taxon>
        <taxon>Embryophyta</taxon>
        <taxon>Tracheophyta</taxon>
        <taxon>Spermatophyta</taxon>
        <taxon>Magnoliopsida</taxon>
        <taxon>eudicotyledons</taxon>
        <taxon>Gunneridae</taxon>
        <taxon>Pentapetalae</taxon>
        <taxon>rosids</taxon>
        <taxon>malvids</taxon>
        <taxon>Malvales</taxon>
        <taxon>Malvaceae</taxon>
        <taxon>Malvoideae</taxon>
        <taxon>Gossypium</taxon>
    </lineage>
</organism>
<evidence type="ECO:0000313" key="3">
    <source>
        <dbReference type="EMBL" id="KAK5833012.1"/>
    </source>
</evidence>
<proteinExistence type="predicted"/>
<keyword evidence="1" id="KW-0175">Coiled coil</keyword>
<evidence type="ECO:0000313" key="4">
    <source>
        <dbReference type="Proteomes" id="UP001358586"/>
    </source>
</evidence>
<feature type="region of interest" description="Disordered" evidence="2">
    <location>
        <begin position="66"/>
        <end position="137"/>
    </location>
</feature>
<sequence length="137" mass="15935">MRHSGIPAELEDILQALDQEIENKERRNDFLSTCEPFLISELATSLDYIGWFKLNDKPYLLLASERSQQHRSQGDPQWVARTRSASTTEEEDEVSDQPRRPYQREAEVNKQSPNQIVQQNHRRARRPPSCGTHLSHP</sequence>
<gene>
    <name evidence="3" type="ORF">PVK06_016822</name>
</gene>
<protein>
    <submittedName>
        <fullName evidence="3">Uncharacterized protein</fullName>
    </submittedName>
</protein>
<feature type="coiled-coil region" evidence="1">
    <location>
        <begin position="7"/>
        <end position="34"/>
    </location>
</feature>
<accession>A0ABR0Q1V3</accession>
<feature type="compositionally biased region" description="Basic and acidic residues" evidence="2">
    <location>
        <begin position="96"/>
        <end position="108"/>
    </location>
</feature>
<dbReference type="EMBL" id="JARKNE010000005">
    <property type="protein sequence ID" value="KAK5833012.1"/>
    <property type="molecule type" value="Genomic_DNA"/>
</dbReference>
<dbReference type="Proteomes" id="UP001358586">
    <property type="component" value="Chromosome 5"/>
</dbReference>
<comment type="caution">
    <text evidence="3">The sequence shown here is derived from an EMBL/GenBank/DDBJ whole genome shotgun (WGS) entry which is preliminary data.</text>
</comment>
<reference evidence="3 4" key="1">
    <citation type="submission" date="2023-03" db="EMBL/GenBank/DDBJ databases">
        <title>WGS of Gossypium arboreum.</title>
        <authorList>
            <person name="Yu D."/>
        </authorList>
    </citation>
    <scope>NUCLEOTIDE SEQUENCE [LARGE SCALE GENOMIC DNA]</scope>
    <source>
        <tissue evidence="3">Leaf</tissue>
    </source>
</reference>
<feature type="compositionally biased region" description="Polar residues" evidence="2">
    <location>
        <begin position="109"/>
        <end position="119"/>
    </location>
</feature>
<evidence type="ECO:0000256" key="1">
    <source>
        <dbReference type="SAM" id="Coils"/>
    </source>
</evidence>
<keyword evidence="4" id="KW-1185">Reference proteome</keyword>